<evidence type="ECO:0000313" key="4">
    <source>
        <dbReference type="Proteomes" id="UP001596406"/>
    </source>
</evidence>
<evidence type="ECO:0000313" key="3">
    <source>
        <dbReference type="EMBL" id="MFC6837726.1"/>
    </source>
</evidence>
<gene>
    <name evidence="3" type="ORF">ACFQHK_14620</name>
</gene>
<feature type="compositionally biased region" description="Polar residues" evidence="1">
    <location>
        <begin position="91"/>
        <end position="100"/>
    </location>
</feature>
<keyword evidence="4" id="KW-1185">Reference proteome</keyword>
<dbReference type="EMBL" id="JBHSXM010000001">
    <property type="protein sequence ID" value="MFC6837726.1"/>
    <property type="molecule type" value="Genomic_DNA"/>
</dbReference>
<evidence type="ECO:0000256" key="2">
    <source>
        <dbReference type="SAM" id="Phobius"/>
    </source>
</evidence>
<feature type="transmembrane region" description="Helical" evidence="2">
    <location>
        <begin position="48"/>
        <end position="74"/>
    </location>
</feature>
<feature type="region of interest" description="Disordered" evidence="1">
    <location>
        <begin position="81"/>
        <end position="100"/>
    </location>
</feature>
<keyword evidence="2" id="KW-0812">Transmembrane</keyword>
<dbReference type="RefSeq" id="WP_304449389.1">
    <property type="nucleotide sequence ID" value="NZ_JARRAH010000001.1"/>
</dbReference>
<comment type="caution">
    <text evidence="3">The sequence shown here is derived from an EMBL/GenBank/DDBJ whole genome shotgun (WGS) entry which is preliminary data.</text>
</comment>
<accession>A0ABD5UBM0</accession>
<organism evidence="3 4">
    <name type="scientific">Halomarina ordinaria</name>
    <dbReference type="NCBI Taxonomy" id="3033939"/>
    <lineage>
        <taxon>Archaea</taxon>
        <taxon>Methanobacteriati</taxon>
        <taxon>Methanobacteriota</taxon>
        <taxon>Stenosarchaea group</taxon>
        <taxon>Halobacteria</taxon>
        <taxon>Halobacteriales</taxon>
        <taxon>Natronomonadaceae</taxon>
        <taxon>Halomarina</taxon>
    </lineage>
</organism>
<keyword evidence="2" id="KW-1133">Transmembrane helix</keyword>
<name>A0ABD5UBM0_9EURY</name>
<keyword evidence="2" id="KW-0472">Membrane</keyword>
<proteinExistence type="predicted"/>
<reference evidence="3 4" key="1">
    <citation type="journal article" date="2019" name="Int. J. Syst. Evol. Microbiol.">
        <title>The Global Catalogue of Microorganisms (GCM) 10K type strain sequencing project: providing services to taxonomists for standard genome sequencing and annotation.</title>
        <authorList>
            <consortium name="The Broad Institute Genomics Platform"/>
            <consortium name="The Broad Institute Genome Sequencing Center for Infectious Disease"/>
            <person name="Wu L."/>
            <person name="Ma J."/>
        </authorList>
    </citation>
    <scope>NUCLEOTIDE SEQUENCE [LARGE SCALE GENOMIC DNA]</scope>
    <source>
        <strain evidence="3 4">PSRA2</strain>
    </source>
</reference>
<dbReference type="AlphaFoldDB" id="A0ABD5UBM0"/>
<dbReference type="Proteomes" id="UP001596406">
    <property type="component" value="Unassembled WGS sequence"/>
</dbReference>
<evidence type="ECO:0000256" key="1">
    <source>
        <dbReference type="SAM" id="MobiDB-lite"/>
    </source>
</evidence>
<sequence>MMWQDLVFLCGSVFSLFVLMPTLRDSMANVPLGTTLPSATIAAVYGTTFFTLGMTFSAAGSFLTGIMWSLIAFLRSPHPYNPRRVDDGPTSVRSAPQNAD</sequence>
<protein>
    <submittedName>
        <fullName evidence="3">Uncharacterized protein</fullName>
    </submittedName>
</protein>